<protein>
    <submittedName>
        <fullName evidence="2">(Mediterranean fruit fly) hypothetical protein</fullName>
    </submittedName>
</protein>
<feature type="region of interest" description="Disordered" evidence="1">
    <location>
        <begin position="1"/>
        <end position="37"/>
    </location>
</feature>
<accession>A0A811U6L3</accession>
<organism evidence="2 3">
    <name type="scientific">Ceratitis capitata</name>
    <name type="common">Mediterranean fruit fly</name>
    <name type="synonym">Tephritis capitata</name>
    <dbReference type="NCBI Taxonomy" id="7213"/>
    <lineage>
        <taxon>Eukaryota</taxon>
        <taxon>Metazoa</taxon>
        <taxon>Ecdysozoa</taxon>
        <taxon>Arthropoda</taxon>
        <taxon>Hexapoda</taxon>
        <taxon>Insecta</taxon>
        <taxon>Pterygota</taxon>
        <taxon>Neoptera</taxon>
        <taxon>Endopterygota</taxon>
        <taxon>Diptera</taxon>
        <taxon>Brachycera</taxon>
        <taxon>Muscomorpha</taxon>
        <taxon>Tephritoidea</taxon>
        <taxon>Tephritidae</taxon>
        <taxon>Ceratitis</taxon>
        <taxon>Ceratitis</taxon>
    </lineage>
</organism>
<feature type="region of interest" description="Disordered" evidence="1">
    <location>
        <begin position="86"/>
        <end position="116"/>
    </location>
</feature>
<dbReference type="EMBL" id="CAJHJT010000001">
    <property type="protein sequence ID" value="CAD6993627.1"/>
    <property type="molecule type" value="Genomic_DNA"/>
</dbReference>
<gene>
    <name evidence="2" type="ORF">CCAP1982_LOCUS2437</name>
</gene>
<evidence type="ECO:0000313" key="3">
    <source>
        <dbReference type="Proteomes" id="UP000606786"/>
    </source>
</evidence>
<dbReference type="Proteomes" id="UP000606786">
    <property type="component" value="Unassembled WGS sequence"/>
</dbReference>
<comment type="caution">
    <text evidence="2">The sequence shown here is derived from an EMBL/GenBank/DDBJ whole genome shotgun (WGS) entry which is preliminary data.</text>
</comment>
<reference evidence="2" key="1">
    <citation type="submission" date="2020-11" db="EMBL/GenBank/DDBJ databases">
        <authorList>
            <person name="Whitehead M."/>
        </authorList>
    </citation>
    <scope>NUCLEOTIDE SEQUENCE</scope>
    <source>
        <strain evidence="2">EGII</strain>
    </source>
</reference>
<feature type="compositionally biased region" description="Polar residues" evidence="1">
    <location>
        <begin position="96"/>
        <end position="116"/>
    </location>
</feature>
<keyword evidence="3" id="KW-1185">Reference proteome</keyword>
<proteinExistence type="predicted"/>
<dbReference type="AlphaFoldDB" id="A0A811U6L3"/>
<evidence type="ECO:0000313" key="2">
    <source>
        <dbReference type="EMBL" id="CAD6993627.1"/>
    </source>
</evidence>
<sequence length="116" mass="12770">MEILGTRKRDAIKTNGGLEGSSRDKKSRKEVKKVRKGNVKAADTIADDVIAPTNELQELAEDLNLVRIQSMSEDLILSDLSSIQAETNDAKHQDSPDQSIVSPRSKSETSIQPRIL</sequence>
<name>A0A811U6L3_CERCA</name>
<evidence type="ECO:0000256" key="1">
    <source>
        <dbReference type="SAM" id="MobiDB-lite"/>
    </source>
</evidence>
<feature type="compositionally biased region" description="Basic residues" evidence="1">
    <location>
        <begin position="25"/>
        <end position="37"/>
    </location>
</feature>
<feature type="compositionally biased region" description="Basic and acidic residues" evidence="1">
    <location>
        <begin position="1"/>
        <end position="12"/>
    </location>
</feature>